<keyword evidence="6 10" id="KW-1133">Transmembrane helix</keyword>
<proteinExistence type="inferred from homology"/>
<comment type="similarity">
    <text evidence="2 10">Belongs to the ATG9 family.</text>
</comment>
<dbReference type="InterPro" id="IPR007241">
    <property type="entry name" value="Autophagy-rel_prot_9"/>
</dbReference>
<keyword evidence="9 10" id="KW-0472">Membrane</keyword>
<accession>A0ABR2KT59</accession>
<evidence type="ECO:0000313" key="11">
    <source>
        <dbReference type="EMBL" id="KAK8894238.1"/>
    </source>
</evidence>
<reference evidence="11 12" key="1">
    <citation type="submission" date="2024-04" db="EMBL/GenBank/DDBJ databases">
        <title>Tritrichomonas musculus Genome.</title>
        <authorList>
            <person name="Alves-Ferreira E."/>
            <person name="Grigg M."/>
            <person name="Lorenzi H."/>
            <person name="Galac M."/>
        </authorList>
    </citation>
    <scope>NUCLEOTIDE SEQUENCE [LARGE SCALE GENOMIC DNA]</scope>
    <source>
        <strain evidence="11 12">EAF2021</strain>
    </source>
</reference>
<evidence type="ECO:0000256" key="9">
    <source>
        <dbReference type="ARBA" id="ARBA00023136"/>
    </source>
</evidence>
<feature type="transmembrane region" description="Helical" evidence="10">
    <location>
        <begin position="332"/>
        <end position="353"/>
    </location>
</feature>
<sequence length="584" mass="66491">MKESNRNWSEIYEYYQSKGLSYYVIKNITMIIIGVAIALLPIIIFGCIDYQGLPSAVKLSDIFYPFSKGWHRANIFFKLSTIVFLLYILASLIQFLISIPRYTRSHKYFESVLGISDRDISTTKWNEIVESVSVSDALQPVSMLTIAQEILRSDNYICSLVSDPSILTWKFPTMTSVQHFPMSQFFFNFFKLALKGVVIDKNGNSLVNGAQTARQPRIQNKLSLRFRMIGILLFLSIPLMLPFQILYIIFNLSKTIRTISENNGISKNNGNLNNGSVQPSSGLSFREWTPEAKWAIREYNELPHLFKIRISKSYEYANSYLDQFPVVFVQPIAKIVSFASGSILIILALIALATDINLILTTKVFAGKSVAWFAIILVFIYIISSKIGNKQPPILAADESMAELEKYIHYDFRDETNSVHSIATQKRLAHFFQPIWKQIFLEIVSVFLNPFLFTVVLPVKSGSIVEFIKTNSVENPELGWICAFSTFDMSDRGFNGQANQRDKVLRSMRNFENYNDEPTQSFIAQDFTNSEMTDSIVHEGTLLPRASSPLVRTDYGGSNEALNNIDHYSPTDFFAYPAELDQNM</sequence>
<evidence type="ECO:0000256" key="2">
    <source>
        <dbReference type="ARBA" id="ARBA00006185"/>
    </source>
</evidence>
<gene>
    <name evidence="11" type="ORF">M9Y10_022672</name>
</gene>
<evidence type="ECO:0000256" key="1">
    <source>
        <dbReference type="ARBA" id="ARBA00004511"/>
    </source>
</evidence>
<evidence type="ECO:0000313" key="12">
    <source>
        <dbReference type="Proteomes" id="UP001470230"/>
    </source>
</evidence>
<evidence type="ECO:0000256" key="10">
    <source>
        <dbReference type="RuleBase" id="RU364027"/>
    </source>
</evidence>
<keyword evidence="7 10" id="KW-0072">Autophagy</keyword>
<keyword evidence="5 10" id="KW-0812">Transmembrane</keyword>
<dbReference type="EMBL" id="JAPFFF010000003">
    <property type="protein sequence ID" value="KAK8894238.1"/>
    <property type="molecule type" value="Genomic_DNA"/>
</dbReference>
<organism evidence="11 12">
    <name type="scientific">Tritrichomonas musculus</name>
    <dbReference type="NCBI Taxonomy" id="1915356"/>
    <lineage>
        <taxon>Eukaryota</taxon>
        <taxon>Metamonada</taxon>
        <taxon>Parabasalia</taxon>
        <taxon>Tritrichomonadida</taxon>
        <taxon>Tritrichomonadidae</taxon>
        <taxon>Tritrichomonas</taxon>
    </lineage>
</organism>
<feature type="transmembrane region" description="Helical" evidence="10">
    <location>
        <begin position="365"/>
        <end position="383"/>
    </location>
</feature>
<feature type="transmembrane region" description="Helical" evidence="10">
    <location>
        <begin position="20"/>
        <end position="45"/>
    </location>
</feature>
<keyword evidence="12" id="KW-1185">Reference proteome</keyword>
<feature type="transmembrane region" description="Helical" evidence="10">
    <location>
        <begin position="75"/>
        <end position="97"/>
    </location>
</feature>
<evidence type="ECO:0000256" key="5">
    <source>
        <dbReference type="ARBA" id="ARBA00022692"/>
    </source>
</evidence>
<evidence type="ECO:0000256" key="8">
    <source>
        <dbReference type="ARBA" id="ARBA00023055"/>
    </source>
</evidence>
<protein>
    <recommendedName>
        <fullName evidence="3 10">Autophagy-related protein 9</fullName>
    </recommendedName>
</protein>
<evidence type="ECO:0000256" key="6">
    <source>
        <dbReference type="ARBA" id="ARBA00022989"/>
    </source>
</evidence>
<dbReference type="PANTHER" id="PTHR13038:SF10">
    <property type="entry name" value="AUTOPHAGY-RELATED PROTEIN 9"/>
    <property type="match status" value="1"/>
</dbReference>
<keyword evidence="4 10" id="KW-0813">Transport</keyword>
<evidence type="ECO:0000256" key="3">
    <source>
        <dbReference type="ARBA" id="ARBA00018074"/>
    </source>
</evidence>
<name>A0ABR2KT59_9EUKA</name>
<comment type="function">
    <text evidence="10">Phospholipid scramblase involved in autophagy. Cycles between the preautophagosomal structure/phagophore assembly site (PAS) and the cytoplasmic vesicle pool and supplies membrane for the growing autophagosome. Lipid scramblase activity plays a key role in preautophagosomal structure/phagophore assembly by distributing the phospholipids that arrive through ATG2 from the cytoplasmic to the luminal leaflet of the bilayer, thereby driving autophagosomal membrane expansion.</text>
</comment>
<keyword evidence="8 10" id="KW-0445">Lipid transport</keyword>
<evidence type="ECO:0000256" key="7">
    <source>
        <dbReference type="ARBA" id="ARBA00023006"/>
    </source>
</evidence>
<evidence type="ECO:0000256" key="4">
    <source>
        <dbReference type="ARBA" id="ARBA00022448"/>
    </source>
</evidence>
<comment type="subcellular location">
    <subcellularLocation>
        <location evidence="1 10">Preautophagosomal structure membrane</location>
        <topology evidence="1 10">Multi-pass membrane protein</topology>
    </subcellularLocation>
</comment>
<comment type="caution">
    <text evidence="11">The sequence shown here is derived from an EMBL/GenBank/DDBJ whole genome shotgun (WGS) entry which is preliminary data.</text>
</comment>
<dbReference type="Pfam" id="PF04109">
    <property type="entry name" value="ATG9"/>
    <property type="match status" value="2"/>
</dbReference>
<feature type="transmembrane region" description="Helical" evidence="10">
    <location>
        <begin position="229"/>
        <end position="250"/>
    </location>
</feature>
<dbReference type="PANTHER" id="PTHR13038">
    <property type="entry name" value="APG9 AUTOPHAGY 9"/>
    <property type="match status" value="1"/>
</dbReference>
<dbReference type="Proteomes" id="UP001470230">
    <property type="component" value="Unassembled WGS sequence"/>
</dbReference>